<protein>
    <recommendedName>
        <fullName evidence="8">Peptidase S8/S53 domain-containing protein</fullName>
    </recommendedName>
</protein>
<evidence type="ECO:0000256" key="7">
    <source>
        <dbReference type="SAM" id="SignalP"/>
    </source>
</evidence>
<evidence type="ECO:0000256" key="5">
    <source>
        <dbReference type="PROSITE-ProRule" id="PRU01240"/>
    </source>
</evidence>
<dbReference type="EMBL" id="JAANQT010003756">
    <property type="protein sequence ID" value="KAG1300771.1"/>
    <property type="molecule type" value="Genomic_DNA"/>
</dbReference>
<dbReference type="Proteomes" id="UP000716291">
    <property type="component" value="Unassembled WGS sequence"/>
</dbReference>
<dbReference type="Gene3D" id="3.40.50.200">
    <property type="entry name" value="Peptidase S8/S53 domain"/>
    <property type="match status" value="1"/>
</dbReference>
<dbReference type="Pfam" id="PF00082">
    <property type="entry name" value="Peptidase_S8"/>
    <property type="match status" value="1"/>
</dbReference>
<dbReference type="PROSITE" id="PS51892">
    <property type="entry name" value="SUBTILASE"/>
    <property type="match status" value="1"/>
</dbReference>
<feature type="active site" description="Charge relay system" evidence="5">
    <location>
        <position position="186"/>
    </location>
</feature>
<feature type="active site" description="Charge relay system" evidence="5">
    <location>
        <position position="372"/>
    </location>
</feature>
<dbReference type="AlphaFoldDB" id="A0A9P6WXA7"/>
<dbReference type="PANTHER" id="PTHR43806">
    <property type="entry name" value="PEPTIDASE S8"/>
    <property type="match status" value="1"/>
</dbReference>
<evidence type="ECO:0000256" key="2">
    <source>
        <dbReference type="ARBA" id="ARBA00022670"/>
    </source>
</evidence>
<feature type="chain" id="PRO_5040163753" description="Peptidase S8/S53 domain-containing protein" evidence="7">
    <location>
        <begin position="19"/>
        <end position="431"/>
    </location>
</feature>
<dbReference type="FunFam" id="3.40.50.200:FF:000007">
    <property type="entry name" value="Subtilisin-like serine protease"/>
    <property type="match status" value="1"/>
</dbReference>
<dbReference type="SUPFAM" id="SSF52743">
    <property type="entry name" value="Subtilisin-like"/>
    <property type="match status" value="1"/>
</dbReference>
<name>A0A9P6WXA7_RHIOR</name>
<evidence type="ECO:0000256" key="3">
    <source>
        <dbReference type="ARBA" id="ARBA00022801"/>
    </source>
</evidence>
<dbReference type="GO" id="GO:0004252">
    <property type="term" value="F:serine-type endopeptidase activity"/>
    <property type="evidence" value="ECO:0007669"/>
    <property type="project" value="UniProtKB-UniRule"/>
</dbReference>
<keyword evidence="7" id="KW-0732">Signal</keyword>
<dbReference type="InterPro" id="IPR000209">
    <property type="entry name" value="Peptidase_S8/S53_dom"/>
</dbReference>
<feature type="domain" description="Peptidase S8/S53" evidence="8">
    <location>
        <begin position="178"/>
        <end position="406"/>
    </location>
</feature>
<feature type="active site" description="Charge relay system" evidence="5">
    <location>
        <position position="218"/>
    </location>
</feature>
<feature type="signal peptide" evidence="7">
    <location>
        <begin position="1"/>
        <end position="18"/>
    </location>
</feature>
<dbReference type="PRINTS" id="PR00723">
    <property type="entry name" value="SUBTILISIN"/>
</dbReference>
<evidence type="ECO:0000256" key="4">
    <source>
        <dbReference type="ARBA" id="ARBA00022825"/>
    </source>
</evidence>
<evidence type="ECO:0000313" key="9">
    <source>
        <dbReference type="EMBL" id="KAG1300771.1"/>
    </source>
</evidence>
<dbReference type="InterPro" id="IPR023827">
    <property type="entry name" value="Peptidase_S8_Asp-AS"/>
</dbReference>
<dbReference type="GO" id="GO:0005615">
    <property type="term" value="C:extracellular space"/>
    <property type="evidence" value="ECO:0007669"/>
    <property type="project" value="TreeGrafter"/>
</dbReference>
<dbReference type="PROSITE" id="PS00138">
    <property type="entry name" value="SUBTILASE_SER"/>
    <property type="match status" value="1"/>
</dbReference>
<evidence type="ECO:0000313" key="10">
    <source>
        <dbReference type="Proteomes" id="UP000716291"/>
    </source>
</evidence>
<dbReference type="InterPro" id="IPR023828">
    <property type="entry name" value="Peptidase_S8_Ser-AS"/>
</dbReference>
<keyword evidence="3 5" id="KW-0378">Hydrolase</keyword>
<evidence type="ECO:0000256" key="1">
    <source>
        <dbReference type="ARBA" id="ARBA00011073"/>
    </source>
</evidence>
<reference evidence="9" key="1">
    <citation type="journal article" date="2020" name="Microb. Genom.">
        <title>Genetic diversity of clinical and environmental Mucorales isolates obtained from an investigation of mucormycosis cases among solid organ transplant recipients.</title>
        <authorList>
            <person name="Nguyen M.H."/>
            <person name="Kaul D."/>
            <person name="Muto C."/>
            <person name="Cheng S.J."/>
            <person name="Richter R.A."/>
            <person name="Bruno V.M."/>
            <person name="Liu G."/>
            <person name="Beyhan S."/>
            <person name="Sundermann A.J."/>
            <person name="Mounaud S."/>
            <person name="Pasculle A.W."/>
            <person name="Nierman W.C."/>
            <person name="Driscoll E."/>
            <person name="Cumbie R."/>
            <person name="Clancy C.J."/>
            <person name="Dupont C.L."/>
        </authorList>
    </citation>
    <scope>NUCLEOTIDE SEQUENCE</scope>
    <source>
        <strain evidence="9">GL11</strain>
    </source>
</reference>
<dbReference type="PROSITE" id="PS00136">
    <property type="entry name" value="SUBTILASE_ASP"/>
    <property type="match status" value="1"/>
</dbReference>
<organism evidence="9 10">
    <name type="scientific">Rhizopus oryzae</name>
    <name type="common">Mucormycosis agent</name>
    <name type="synonym">Rhizopus arrhizus var. delemar</name>
    <dbReference type="NCBI Taxonomy" id="64495"/>
    <lineage>
        <taxon>Eukaryota</taxon>
        <taxon>Fungi</taxon>
        <taxon>Fungi incertae sedis</taxon>
        <taxon>Mucoromycota</taxon>
        <taxon>Mucoromycotina</taxon>
        <taxon>Mucoromycetes</taxon>
        <taxon>Mucorales</taxon>
        <taxon>Mucorineae</taxon>
        <taxon>Rhizopodaceae</taxon>
        <taxon>Rhizopus</taxon>
    </lineage>
</organism>
<dbReference type="InterPro" id="IPR034193">
    <property type="entry name" value="PCSK9_ProteinaseK-like"/>
</dbReference>
<keyword evidence="2 5" id="KW-0645">Protease</keyword>
<comment type="similarity">
    <text evidence="1 5 6">Belongs to the peptidase S8 family.</text>
</comment>
<gene>
    <name evidence="9" type="ORF">G6F64_012397</name>
</gene>
<evidence type="ECO:0000259" key="8">
    <source>
        <dbReference type="Pfam" id="PF00082"/>
    </source>
</evidence>
<proteinExistence type="inferred from homology"/>
<dbReference type="PANTHER" id="PTHR43806:SF66">
    <property type="entry name" value="SERIN ENDOPEPTIDASE"/>
    <property type="match status" value="1"/>
</dbReference>
<keyword evidence="4 5" id="KW-0720">Serine protease</keyword>
<comment type="caution">
    <text evidence="9">The sequence shown here is derived from an EMBL/GenBank/DDBJ whole genome shotgun (WGS) entry which is preliminary data.</text>
</comment>
<dbReference type="OrthoDB" id="206201at2759"/>
<dbReference type="InterPro" id="IPR036852">
    <property type="entry name" value="Peptidase_S8/S53_dom_sf"/>
</dbReference>
<dbReference type="GO" id="GO:0006508">
    <property type="term" value="P:proteolysis"/>
    <property type="evidence" value="ECO:0007669"/>
    <property type="project" value="UniProtKB-KW"/>
</dbReference>
<accession>A0A9P6WXA7</accession>
<dbReference type="InterPro" id="IPR050131">
    <property type="entry name" value="Peptidase_S8_subtilisin-like"/>
</dbReference>
<evidence type="ECO:0000256" key="6">
    <source>
        <dbReference type="RuleBase" id="RU003355"/>
    </source>
</evidence>
<sequence length="431" mass="46987">MHTFLGLALVSVIFLVTAQLEEPTHIVKFKSFIDKAAAPNMLLNHHQEFLMSVRKKKFSLGSVLKNETTSMLAKDLYLNHIDIGNQFSVVSGVFSDHAFLDYLYQQSTIEYVEPNQIYKAAVMPSKRLTEEDEEEERIQRADMDSLKTSKPANWGLARINHRQRGNFDGYIFDSVGGMGIDVYVLDTGVYVDHLDFDNRALHSINLIQHEDQSDMGGHGTHVAAKIAGTEYGVSKAANIRSVKILNKLGDGSTSTLLKGIEHVIQVATPGKSLINLSLSGPHSRLIDDAIDTLVLKYNIPVFAAAGNAGTDACFFTPSSNPNVFSVGAIDIQDRVTRYSDVGECVSIYAPGSAIVSAYVGGNDSSKSMDGTSMASPHVAGTAANMMSKKSFSTPHALYDALRSLATKDVLHFDPQKSSSPNNNLLTYNSVF</sequence>
<keyword evidence="10" id="KW-1185">Reference proteome</keyword>
<dbReference type="CDD" id="cd04077">
    <property type="entry name" value="Peptidases_S8_PCSK9_ProteinaseK_like"/>
    <property type="match status" value="1"/>
</dbReference>
<dbReference type="InterPro" id="IPR015500">
    <property type="entry name" value="Peptidase_S8_subtilisin-rel"/>
</dbReference>